<dbReference type="AlphaFoldDB" id="A0A3N4LQL9"/>
<name>A0A3N4LQL9_9PEZI</name>
<sequence length="166" mass="18257">MGCDSSNMTTPLEGPSQSLPDSAKLIIGNSYILRPAQFELDRCSGSFRAAGSSQLVTITGETNQPAINEYNGIKPAILIIPQERATAFTDPWGLTLAAREKIRPSRSEEPIFDPGYAPTILIICTHPSLIEHSISKVPCHLRIEIRPGAITSYQRGGWRNGFREYE</sequence>
<dbReference type="Proteomes" id="UP000267821">
    <property type="component" value="Unassembled WGS sequence"/>
</dbReference>
<evidence type="ECO:0000313" key="1">
    <source>
        <dbReference type="EMBL" id="RPB25194.1"/>
    </source>
</evidence>
<dbReference type="InParanoid" id="A0A3N4LQL9"/>
<organism evidence="1 2">
    <name type="scientific">Terfezia boudieri ATCC MYA-4762</name>
    <dbReference type="NCBI Taxonomy" id="1051890"/>
    <lineage>
        <taxon>Eukaryota</taxon>
        <taxon>Fungi</taxon>
        <taxon>Dikarya</taxon>
        <taxon>Ascomycota</taxon>
        <taxon>Pezizomycotina</taxon>
        <taxon>Pezizomycetes</taxon>
        <taxon>Pezizales</taxon>
        <taxon>Pezizaceae</taxon>
        <taxon>Terfezia</taxon>
    </lineage>
</organism>
<keyword evidence="2" id="KW-1185">Reference proteome</keyword>
<proteinExistence type="predicted"/>
<accession>A0A3N4LQL9</accession>
<evidence type="ECO:0000313" key="2">
    <source>
        <dbReference type="Proteomes" id="UP000267821"/>
    </source>
</evidence>
<dbReference type="EMBL" id="ML121538">
    <property type="protein sequence ID" value="RPB25194.1"/>
    <property type="molecule type" value="Genomic_DNA"/>
</dbReference>
<reference evidence="1 2" key="1">
    <citation type="journal article" date="2018" name="Nat. Ecol. Evol.">
        <title>Pezizomycetes genomes reveal the molecular basis of ectomycorrhizal truffle lifestyle.</title>
        <authorList>
            <person name="Murat C."/>
            <person name="Payen T."/>
            <person name="Noel B."/>
            <person name="Kuo A."/>
            <person name="Morin E."/>
            <person name="Chen J."/>
            <person name="Kohler A."/>
            <person name="Krizsan K."/>
            <person name="Balestrini R."/>
            <person name="Da Silva C."/>
            <person name="Montanini B."/>
            <person name="Hainaut M."/>
            <person name="Levati E."/>
            <person name="Barry K.W."/>
            <person name="Belfiori B."/>
            <person name="Cichocki N."/>
            <person name="Clum A."/>
            <person name="Dockter R.B."/>
            <person name="Fauchery L."/>
            <person name="Guy J."/>
            <person name="Iotti M."/>
            <person name="Le Tacon F."/>
            <person name="Lindquist E.A."/>
            <person name="Lipzen A."/>
            <person name="Malagnac F."/>
            <person name="Mello A."/>
            <person name="Molinier V."/>
            <person name="Miyauchi S."/>
            <person name="Poulain J."/>
            <person name="Riccioni C."/>
            <person name="Rubini A."/>
            <person name="Sitrit Y."/>
            <person name="Splivallo R."/>
            <person name="Traeger S."/>
            <person name="Wang M."/>
            <person name="Zifcakova L."/>
            <person name="Wipf D."/>
            <person name="Zambonelli A."/>
            <person name="Paolocci F."/>
            <person name="Nowrousian M."/>
            <person name="Ottonello S."/>
            <person name="Baldrian P."/>
            <person name="Spatafora J.W."/>
            <person name="Henrissat B."/>
            <person name="Nagy L.G."/>
            <person name="Aury J.M."/>
            <person name="Wincker P."/>
            <person name="Grigoriev I.V."/>
            <person name="Bonfante P."/>
            <person name="Martin F.M."/>
        </authorList>
    </citation>
    <scope>NUCLEOTIDE SEQUENCE [LARGE SCALE GENOMIC DNA]</scope>
    <source>
        <strain evidence="1 2">ATCC MYA-4762</strain>
    </source>
</reference>
<protein>
    <submittedName>
        <fullName evidence="1">Uncharacterized protein</fullName>
    </submittedName>
</protein>
<gene>
    <name evidence="1" type="ORF">L211DRAFT_102115</name>
</gene>